<dbReference type="PROSITE" id="PS50966">
    <property type="entry name" value="ZF_SWIM"/>
    <property type="match status" value="1"/>
</dbReference>
<dbReference type="InterPro" id="IPR007527">
    <property type="entry name" value="Znf_SWIM"/>
</dbReference>
<dbReference type="PANTHER" id="PTHR31669:SF283">
    <property type="entry name" value="PROTEIN FAR1-RELATED SEQUENCE"/>
    <property type="match status" value="1"/>
</dbReference>
<comment type="function">
    <text evidence="6">Putative transcription activator involved in regulating light control of development.</text>
</comment>
<dbReference type="AlphaFoldDB" id="A0AAD9WLI5"/>
<evidence type="ECO:0000313" key="8">
    <source>
        <dbReference type="EMBL" id="KAK2634353.1"/>
    </source>
</evidence>
<gene>
    <name evidence="8" type="ORF">Ddye_029145</name>
</gene>
<dbReference type="SMART" id="SM00575">
    <property type="entry name" value="ZnF_PMZ"/>
    <property type="match status" value="1"/>
</dbReference>
<protein>
    <recommendedName>
        <fullName evidence="6">Protein FAR1-RELATED SEQUENCE</fullName>
    </recommendedName>
</protein>
<keyword evidence="3 5" id="KW-0863">Zinc-finger</keyword>
<dbReference type="InterPro" id="IPR018289">
    <property type="entry name" value="MULE_transposase_dom"/>
</dbReference>
<accession>A0AAD9WLI5</accession>
<sequence>MGANGCAPKSIDTDQDKAIKNAIEIVFPSTRHRWCLWHIMKKLHEKLRGYEEYEKMKFILKNIVYESITPTEFEERWSIFLEKFHVSSNEWLNGLYVERQRWMPTFVKDIFWTGMSTTQHSESMHAFLDGYINSKTTLKQCVEQYENALRDKVEKEKHADFSSLNTQIPSITHYAIAKQFQTVYTNVKFREFQQEVTVHLNEVNCNDRLFESKGILCRHAIAVLICHGFFCPGKVYLEELEKRCKKMSY</sequence>
<dbReference type="InterPro" id="IPR006564">
    <property type="entry name" value="Znf_PMZ"/>
</dbReference>
<organism evidence="8 9">
    <name type="scientific">Dipteronia dyeriana</name>
    <dbReference type="NCBI Taxonomy" id="168575"/>
    <lineage>
        <taxon>Eukaryota</taxon>
        <taxon>Viridiplantae</taxon>
        <taxon>Streptophyta</taxon>
        <taxon>Embryophyta</taxon>
        <taxon>Tracheophyta</taxon>
        <taxon>Spermatophyta</taxon>
        <taxon>Magnoliopsida</taxon>
        <taxon>eudicotyledons</taxon>
        <taxon>Gunneridae</taxon>
        <taxon>Pentapetalae</taxon>
        <taxon>rosids</taxon>
        <taxon>malvids</taxon>
        <taxon>Sapindales</taxon>
        <taxon>Sapindaceae</taxon>
        <taxon>Hippocastanoideae</taxon>
        <taxon>Acereae</taxon>
        <taxon>Dipteronia</taxon>
    </lineage>
</organism>
<evidence type="ECO:0000313" key="9">
    <source>
        <dbReference type="Proteomes" id="UP001280121"/>
    </source>
</evidence>
<feature type="domain" description="SWIM-type" evidence="7">
    <location>
        <begin position="196"/>
        <end position="228"/>
    </location>
</feature>
<evidence type="ECO:0000256" key="4">
    <source>
        <dbReference type="ARBA" id="ARBA00022833"/>
    </source>
</evidence>
<comment type="similarity">
    <text evidence="1 6">Belongs to the FHY3/FAR1 family.</text>
</comment>
<dbReference type="GO" id="GO:0005634">
    <property type="term" value="C:nucleus"/>
    <property type="evidence" value="ECO:0007669"/>
    <property type="project" value="UniProtKB-SubCell"/>
</dbReference>
<keyword evidence="9" id="KW-1185">Reference proteome</keyword>
<name>A0AAD9WLI5_9ROSI</name>
<keyword evidence="2 6" id="KW-0479">Metal-binding</keyword>
<dbReference type="EMBL" id="JANJYI010000009">
    <property type="protein sequence ID" value="KAK2634353.1"/>
    <property type="molecule type" value="Genomic_DNA"/>
</dbReference>
<dbReference type="InterPro" id="IPR031052">
    <property type="entry name" value="FHY3/FAR1"/>
</dbReference>
<comment type="subcellular location">
    <subcellularLocation>
        <location evidence="6">Nucleus</location>
    </subcellularLocation>
</comment>
<keyword evidence="4 6" id="KW-0862">Zinc</keyword>
<dbReference type="PANTHER" id="PTHR31669">
    <property type="entry name" value="PROTEIN FAR1-RELATED SEQUENCE 10-RELATED"/>
    <property type="match status" value="1"/>
</dbReference>
<dbReference type="Proteomes" id="UP001280121">
    <property type="component" value="Unassembled WGS sequence"/>
</dbReference>
<keyword evidence="6" id="KW-0539">Nucleus</keyword>
<evidence type="ECO:0000256" key="6">
    <source>
        <dbReference type="RuleBase" id="RU367018"/>
    </source>
</evidence>
<comment type="caution">
    <text evidence="8">The sequence shown here is derived from an EMBL/GenBank/DDBJ whole genome shotgun (WGS) entry which is preliminary data.</text>
</comment>
<evidence type="ECO:0000256" key="1">
    <source>
        <dbReference type="ARBA" id="ARBA00005889"/>
    </source>
</evidence>
<evidence type="ECO:0000256" key="5">
    <source>
        <dbReference type="PROSITE-ProRule" id="PRU00325"/>
    </source>
</evidence>
<evidence type="ECO:0000259" key="7">
    <source>
        <dbReference type="PROSITE" id="PS50966"/>
    </source>
</evidence>
<reference evidence="8" key="1">
    <citation type="journal article" date="2023" name="Plant J.">
        <title>Genome sequences and population genomics provide insights into the demographic history, inbreeding, and mutation load of two 'living fossil' tree species of Dipteronia.</title>
        <authorList>
            <person name="Feng Y."/>
            <person name="Comes H.P."/>
            <person name="Chen J."/>
            <person name="Zhu S."/>
            <person name="Lu R."/>
            <person name="Zhang X."/>
            <person name="Li P."/>
            <person name="Qiu J."/>
            <person name="Olsen K.M."/>
            <person name="Qiu Y."/>
        </authorList>
    </citation>
    <scope>NUCLEOTIDE SEQUENCE</scope>
    <source>
        <strain evidence="8">KIB01</strain>
    </source>
</reference>
<proteinExistence type="inferred from homology"/>
<evidence type="ECO:0000256" key="2">
    <source>
        <dbReference type="ARBA" id="ARBA00022723"/>
    </source>
</evidence>
<evidence type="ECO:0000256" key="3">
    <source>
        <dbReference type="ARBA" id="ARBA00022771"/>
    </source>
</evidence>
<dbReference type="GO" id="GO:0006355">
    <property type="term" value="P:regulation of DNA-templated transcription"/>
    <property type="evidence" value="ECO:0007669"/>
    <property type="project" value="UniProtKB-UniRule"/>
</dbReference>
<dbReference type="Pfam" id="PF10551">
    <property type="entry name" value="MULE"/>
    <property type="match status" value="1"/>
</dbReference>
<dbReference type="GO" id="GO:0008270">
    <property type="term" value="F:zinc ion binding"/>
    <property type="evidence" value="ECO:0007669"/>
    <property type="project" value="UniProtKB-UniRule"/>
</dbReference>
<dbReference type="Pfam" id="PF04434">
    <property type="entry name" value="SWIM"/>
    <property type="match status" value="1"/>
</dbReference>